<dbReference type="EMBL" id="SWLB01000014">
    <property type="protein sequence ID" value="KAF3329833.1"/>
    <property type="molecule type" value="Genomic_DNA"/>
</dbReference>
<feature type="region of interest" description="Disordered" evidence="1">
    <location>
        <begin position="1000"/>
        <end position="1052"/>
    </location>
</feature>
<keyword evidence="3" id="KW-1185">Reference proteome</keyword>
<feature type="compositionally biased region" description="Basic and acidic residues" evidence="1">
    <location>
        <begin position="585"/>
        <end position="598"/>
    </location>
</feature>
<feature type="region of interest" description="Disordered" evidence="1">
    <location>
        <begin position="76"/>
        <end position="145"/>
    </location>
</feature>
<dbReference type="GO" id="GO:0071763">
    <property type="term" value="P:nuclear membrane organization"/>
    <property type="evidence" value="ECO:0007669"/>
    <property type="project" value="TreeGrafter"/>
</dbReference>
<gene>
    <name evidence="2" type="ORF">FCM35_KLT05164</name>
</gene>
<feature type="compositionally biased region" description="Basic and acidic residues" evidence="1">
    <location>
        <begin position="486"/>
        <end position="501"/>
    </location>
</feature>
<evidence type="ECO:0000313" key="3">
    <source>
        <dbReference type="Proteomes" id="UP000623129"/>
    </source>
</evidence>
<evidence type="ECO:0000256" key="1">
    <source>
        <dbReference type="SAM" id="MobiDB-lite"/>
    </source>
</evidence>
<evidence type="ECO:0000313" key="2">
    <source>
        <dbReference type="EMBL" id="KAF3329833.1"/>
    </source>
</evidence>
<feature type="compositionally biased region" description="Basic and acidic residues" evidence="1">
    <location>
        <begin position="467"/>
        <end position="478"/>
    </location>
</feature>
<dbReference type="PANTHER" id="PTHR33416">
    <property type="entry name" value="NUCLEAR PORE COMPLEX PROTEIN NUP1"/>
    <property type="match status" value="1"/>
</dbReference>
<dbReference type="OrthoDB" id="778586at2759"/>
<proteinExistence type="predicted"/>
<sequence>MASSNPYGGGGIGGKMRRRPARSQPTPYDRPPATARTLATVPSAIDDSNGWLSKLMDPASRFLSGSASKLFSSVFRKSLPAPPPIPSSSSSPEEMHQEGEEEQVPQLTAAVNQLAEAPVKATADATQKNKQRHDREPAETSAEIKSVSEIEQFLVQKTFTKEQFEHLTELLRARVVEPSLSKPAQMSKGKEVEANIPHGENVAESSRKNVMIATPASTVIIPKEEVASPMELAKAYMNSKSSNVSPTTLRLRTPAFIERKPAMPNSTVLHTSTKPPPCAAITPGPGSPHFDQVRDAYPTPRSLGRTAISRMCRSPFVKSGGLSSSGYAAKFSPYEAPMGSTPGSKLAMKRGSSALYDEIGSVGPIRRIRQKLNMTTPLKESASSPYKNFAPTHTSPLKIDSNHASTSTQKHLQLAKLNQENDESACKDGTVDAETEHEKINIFPVPTRSTETAMKIFDQLEKFVQSPKDKKSENHVMEIEASSSQKQDKPKVDLPKPTKYDGKISFQGNGVGVIGSMASTKIGKSVSDKTSSSVAFPKLTKPAFRMSVSEEFLDDDDEEFNDKVESTVPVKNVFHKVESSTSKQRKVESIIPEEKDTTASEARAAPAPTSEPDKVFSAPFAFSPTTTPPIKFDFPSVPVSPTASLDVSAKKDEKSSSPIFSTGLKQQEKPETPVFSWATGSTGAKADSRLATAGASVSDRSGQKRKSEDESAAFSASPSLGTQVSAKPVFAFGGSGSPGLSNGSTHASPPTFSFSAVPAVTPATQPAVASSTGASSITTFANVSSPASEIPKLSFVQFGASNAASSQTLASPLPGDSSAKAADTNTVKPFAFGGSPNLSTAGATTAAVQNTAAPSGITLTTPTAAAGLFSSNFAGQSTSATTNTPTFAFGNSEKTTTPSAPTFAFGSSETTASATTSSPSVALTPGMTAPVSTSTTTTKTAPSVTFVSSGSTGAFTFGASSQPADSSSQTAPFAFGAAATSSNSGTSIFGFGASTSQNISSNTSMLSSGSSQSSFGLGAPTGSVFGTKPVQPESTGTQLNLQSQSLGSQSSSPFSSAASSPVTFGASSGFSFSSTVSPLSSTSASTTQPSLFGSGSSNTPSIFGTTTLGSNPSTSTFTFGLSSSTPSTSFTFGAQSSTPAFSFSASGNNSTALGFGLSNPNTSSSTVFGSVPPGGNNDQMSMEDSMVDDTNQVATPNPPVPVFGQTGSLFGAPSGAPAPGFQFGAQPSQSLFQPGSNLEFNAGNQAVSGSGAGGDKANRRIVKVIPSTESNIAVFKIITKTDSSDIRSPESSYSREQEFWSIGIDQEQMIFVASPIPECCYFVLPLQNIWF</sequence>
<feature type="region of interest" description="Disordered" evidence="1">
    <location>
        <begin position="906"/>
        <end position="937"/>
    </location>
</feature>
<reference evidence="2" key="1">
    <citation type="submission" date="2020-01" db="EMBL/GenBank/DDBJ databases">
        <title>Genome sequence of Kobresia littledalei, the first chromosome-level genome in the family Cyperaceae.</title>
        <authorList>
            <person name="Qu G."/>
        </authorList>
    </citation>
    <scope>NUCLEOTIDE SEQUENCE</scope>
    <source>
        <strain evidence="2">C.B.Clarke</strain>
        <tissue evidence="2">Leaf</tissue>
    </source>
</reference>
<feature type="region of interest" description="Disordered" evidence="1">
    <location>
        <begin position="466"/>
        <end position="501"/>
    </location>
</feature>
<feature type="region of interest" description="Disordered" evidence="1">
    <location>
        <begin position="642"/>
        <end position="719"/>
    </location>
</feature>
<organism evidence="2 3">
    <name type="scientific">Carex littledalei</name>
    <dbReference type="NCBI Taxonomy" id="544730"/>
    <lineage>
        <taxon>Eukaryota</taxon>
        <taxon>Viridiplantae</taxon>
        <taxon>Streptophyta</taxon>
        <taxon>Embryophyta</taxon>
        <taxon>Tracheophyta</taxon>
        <taxon>Spermatophyta</taxon>
        <taxon>Magnoliopsida</taxon>
        <taxon>Liliopsida</taxon>
        <taxon>Poales</taxon>
        <taxon>Cyperaceae</taxon>
        <taxon>Cyperoideae</taxon>
        <taxon>Cariceae</taxon>
        <taxon>Carex</taxon>
        <taxon>Carex subgen. Euthyceras</taxon>
    </lineage>
</organism>
<dbReference type="Proteomes" id="UP000623129">
    <property type="component" value="Unassembled WGS sequence"/>
</dbReference>
<accession>A0A833VP21</accession>
<feature type="compositionally biased region" description="Low complexity" evidence="1">
    <location>
        <begin position="1034"/>
        <end position="1052"/>
    </location>
</feature>
<feature type="region of interest" description="Disordered" evidence="1">
    <location>
        <begin position="1"/>
        <end position="52"/>
    </location>
</feature>
<comment type="caution">
    <text evidence="2">The sequence shown here is derived from an EMBL/GenBank/DDBJ whole genome shotgun (WGS) entry which is preliminary data.</text>
</comment>
<feature type="compositionally biased region" description="Low complexity" evidence="1">
    <location>
        <begin position="1000"/>
        <end position="1014"/>
    </location>
</feature>
<dbReference type="PANTHER" id="PTHR33416:SF20">
    <property type="entry name" value="NUCLEAR PORE COMPLEX PROTEIN NUP1"/>
    <property type="match status" value="1"/>
</dbReference>
<feature type="region of interest" description="Disordered" evidence="1">
    <location>
        <begin position="578"/>
        <end position="618"/>
    </location>
</feature>
<protein>
    <submittedName>
        <fullName evidence="2">Nuclear pore complex protein NUP1-like isoform X1</fullName>
    </submittedName>
</protein>
<feature type="compositionally biased region" description="Polar residues" evidence="1">
    <location>
        <begin position="656"/>
        <end position="665"/>
    </location>
</feature>
<dbReference type="GO" id="GO:0005635">
    <property type="term" value="C:nuclear envelope"/>
    <property type="evidence" value="ECO:0007669"/>
    <property type="project" value="TreeGrafter"/>
</dbReference>
<name>A0A833VP21_9POAL</name>